<feature type="compositionally biased region" description="Basic and acidic residues" evidence="1">
    <location>
        <begin position="128"/>
        <end position="137"/>
    </location>
</feature>
<comment type="caution">
    <text evidence="2">The sequence shown here is derived from an EMBL/GenBank/DDBJ whole genome shotgun (WGS) entry which is preliminary data.</text>
</comment>
<name>A0A375BYW3_9BURK</name>
<gene>
    <name evidence="2" type="ORF">CBM2589_A10225</name>
</gene>
<dbReference type="Proteomes" id="UP000256297">
    <property type="component" value="Chromosome CBM2589_a"/>
</dbReference>
<dbReference type="AlphaFoldDB" id="A0A375BYW3"/>
<organism evidence="2">
    <name type="scientific">Cupriavidus taiwanensis</name>
    <dbReference type="NCBI Taxonomy" id="164546"/>
    <lineage>
        <taxon>Bacteria</taxon>
        <taxon>Pseudomonadati</taxon>
        <taxon>Pseudomonadota</taxon>
        <taxon>Betaproteobacteria</taxon>
        <taxon>Burkholderiales</taxon>
        <taxon>Burkholderiaceae</taxon>
        <taxon>Cupriavidus</taxon>
    </lineage>
</organism>
<evidence type="ECO:0000256" key="1">
    <source>
        <dbReference type="SAM" id="MobiDB-lite"/>
    </source>
</evidence>
<sequence>MLSSFWLAVLRSIRRTSRTSPKASADILWDEGNPRRCDIATRAAGNLSVNPHTQYTALSLHCPDWHPASVMQGETVAAPAAHGAEGATAPETLRQKDRHHPSVHSEECRTPSSARHTEGASAPRPAARRRESLRSRTEGASCTHVACGLLPFDVPGSCRS</sequence>
<dbReference type="EMBL" id="OFSP01000031">
    <property type="protein sequence ID" value="SOY58578.1"/>
    <property type="molecule type" value="Genomic_DNA"/>
</dbReference>
<reference evidence="2" key="1">
    <citation type="submission" date="2018-01" db="EMBL/GenBank/DDBJ databases">
        <authorList>
            <person name="Clerissi C."/>
        </authorList>
    </citation>
    <scope>NUCLEOTIDE SEQUENCE</scope>
    <source>
        <strain evidence="2">Cupriavidus taiwanensis STM 3521</strain>
    </source>
</reference>
<feature type="compositionally biased region" description="Low complexity" evidence="1">
    <location>
        <begin position="77"/>
        <end position="92"/>
    </location>
</feature>
<evidence type="ECO:0000313" key="2">
    <source>
        <dbReference type="EMBL" id="SOY58578.1"/>
    </source>
</evidence>
<proteinExistence type="predicted"/>
<feature type="region of interest" description="Disordered" evidence="1">
    <location>
        <begin position="77"/>
        <end position="137"/>
    </location>
</feature>
<accession>A0A375BYW3</accession>
<protein>
    <submittedName>
        <fullName evidence="2">Uncharacterized protein</fullName>
    </submittedName>
</protein>